<dbReference type="Proteomes" id="UP000283269">
    <property type="component" value="Unassembled WGS sequence"/>
</dbReference>
<keyword evidence="3" id="KW-1133">Transmembrane helix</keyword>
<dbReference type="Pfam" id="PF01535">
    <property type="entry name" value="PPR"/>
    <property type="match status" value="1"/>
</dbReference>
<feature type="compositionally biased region" description="Polar residues" evidence="2">
    <location>
        <begin position="52"/>
        <end position="68"/>
    </location>
</feature>
<keyword evidence="3" id="KW-0812">Transmembrane</keyword>
<keyword evidence="3" id="KW-0472">Membrane</keyword>
<accession>A0A409WRF8</accession>
<comment type="caution">
    <text evidence="4">The sequence shown here is derived from an EMBL/GenBank/DDBJ whole genome shotgun (WGS) entry which is preliminary data.</text>
</comment>
<dbReference type="PANTHER" id="PTHR47942">
    <property type="entry name" value="TETRATRICOPEPTIDE REPEAT (TPR)-LIKE SUPERFAMILY PROTEIN-RELATED"/>
    <property type="match status" value="1"/>
</dbReference>
<dbReference type="AlphaFoldDB" id="A0A409WRF8"/>
<dbReference type="PANTHER" id="PTHR47942:SF63">
    <property type="entry name" value="PENTATRICOPEPTIDE REPEAT-CONTAINING PROTEIN"/>
    <property type="match status" value="1"/>
</dbReference>
<keyword evidence="5" id="KW-1185">Reference proteome</keyword>
<proteinExistence type="predicted"/>
<evidence type="ECO:0000313" key="4">
    <source>
        <dbReference type="EMBL" id="PPQ81082.1"/>
    </source>
</evidence>
<evidence type="ECO:0000256" key="2">
    <source>
        <dbReference type="SAM" id="MobiDB-lite"/>
    </source>
</evidence>
<evidence type="ECO:0000256" key="1">
    <source>
        <dbReference type="ARBA" id="ARBA00022737"/>
    </source>
</evidence>
<dbReference type="OrthoDB" id="2554293at2759"/>
<feature type="region of interest" description="Disordered" evidence="2">
    <location>
        <begin position="52"/>
        <end position="84"/>
    </location>
</feature>
<dbReference type="EMBL" id="NHYD01003284">
    <property type="protein sequence ID" value="PPQ81082.1"/>
    <property type="molecule type" value="Genomic_DNA"/>
</dbReference>
<sequence>MQHTLRKLAGLGFRGVVRPWPTTLPLHKPIPRISSTASPFYHRSQTIFTSASAQNISPPSSLAGASSDRTQKSKPIRRDPHISPAAQGRAAASAIRQLTQAGNVADAYLIVNSVRYAAYPERPSKLFGVDSMQQFRSVALAFTPDVSPRLPSHSLLHGLVRLGMADKAVNLAHQMMSAGIRLRSKTVEAIYSGLVQAALAQSDGIAKTLPMHAALKSPEILTLNLLDSQANFAIRLLGLARESGQRRSDNMFKLLVTLCIINGEIILASLIFGILVRDWQARTLQAKETHATPEPTQSHMMEVCFLANEYLSSDTKTVHGKLQFQSGLQALAILANLLDRRLIRFPDVSSLIYSLHHCPHTLEEVWIPGDDGTPERVQAFGYFQQVLERSIDSLWSNTFHEPQPPFYTRPTPRYDAVARDLTSVNALLDYALHHQYSIPQALKIWRYMIDMQYEPTEYTHVILEKAGQALDNTPLRVMDRNVTVESLSQIKASGNNYALDSHIRRAIHCNQLETIISALPVLLPGFEDETTKRLLKGKSEGIAQTASFGPVVFSALLTCLYKAGRTRTAEKLWLWICAAESYSWIPDAQGVVTPWCIPIHLYTIMISVYAKKVGRERIRPRPASFVPARERAMVLYRSMWPAAESVEKKLLALEKKGVKINFQNRFLDIPRPDARFFNAMLTAVVRRAKRTPAPRTACQYRRQLRLALQDYLELGRLPIAPEPELLEIATDMAAEGISLPLVYRGSLIGRMDTDKFENFNDSSFPGKYYIPVSIEKARRREALLLQQRKPTQALTFS</sequence>
<feature type="transmembrane region" description="Helical" evidence="3">
    <location>
        <begin position="254"/>
        <end position="276"/>
    </location>
</feature>
<dbReference type="STRING" id="93625.A0A409WRF8"/>
<name>A0A409WRF8_PSICY</name>
<dbReference type="NCBIfam" id="TIGR00756">
    <property type="entry name" value="PPR"/>
    <property type="match status" value="1"/>
</dbReference>
<dbReference type="InterPro" id="IPR051222">
    <property type="entry name" value="PPR/CCM1_RNA-binding"/>
</dbReference>
<evidence type="ECO:0008006" key="6">
    <source>
        <dbReference type="Google" id="ProtNLM"/>
    </source>
</evidence>
<gene>
    <name evidence="4" type="ORF">CVT25_014545</name>
</gene>
<protein>
    <recommendedName>
        <fullName evidence="6">Pentacotripeptide-repeat region of PRORP domain-containing protein</fullName>
    </recommendedName>
</protein>
<reference evidence="4 5" key="1">
    <citation type="journal article" date="2018" name="Evol. Lett.">
        <title>Horizontal gene cluster transfer increased hallucinogenic mushroom diversity.</title>
        <authorList>
            <person name="Reynolds H.T."/>
            <person name="Vijayakumar V."/>
            <person name="Gluck-Thaler E."/>
            <person name="Korotkin H.B."/>
            <person name="Matheny P.B."/>
            <person name="Slot J.C."/>
        </authorList>
    </citation>
    <scope>NUCLEOTIDE SEQUENCE [LARGE SCALE GENOMIC DNA]</scope>
    <source>
        <strain evidence="4 5">2631</strain>
    </source>
</reference>
<organism evidence="4 5">
    <name type="scientific">Psilocybe cyanescens</name>
    <dbReference type="NCBI Taxonomy" id="93625"/>
    <lineage>
        <taxon>Eukaryota</taxon>
        <taxon>Fungi</taxon>
        <taxon>Dikarya</taxon>
        <taxon>Basidiomycota</taxon>
        <taxon>Agaricomycotina</taxon>
        <taxon>Agaricomycetes</taxon>
        <taxon>Agaricomycetidae</taxon>
        <taxon>Agaricales</taxon>
        <taxon>Agaricineae</taxon>
        <taxon>Strophariaceae</taxon>
        <taxon>Psilocybe</taxon>
    </lineage>
</organism>
<evidence type="ECO:0000313" key="5">
    <source>
        <dbReference type="Proteomes" id="UP000283269"/>
    </source>
</evidence>
<keyword evidence="1" id="KW-0677">Repeat</keyword>
<evidence type="ECO:0000256" key="3">
    <source>
        <dbReference type="SAM" id="Phobius"/>
    </source>
</evidence>
<dbReference type="InParanoid" id="A0A409WRF8"/>
<dbReference type="InterPro" id="IPR002885">
    <property type="entry name" value="PPR_rpt"/>
</dbReference>